<dbReference type="OrthoDB" id="2148359at2"/>
<dbReference type="EMBL" id="MIJY01000034">
    <property type="protein sequence ID" value="OEG12445.1"/>
    <property type="molecule type" value="Genomic_DNA"/>
</dbReference>
<dbReference type="InterPro" id="IPR010317">
    <property type="entry name" value="WxLIP_PGBD"/>
</dbReference>
<organism evidence="4 5">
    <name type="scientific">Enterococcus termitis</name>
    <dbReference type="NCBI Taxonomy" id="332950"/>
    <lineage>
        <taxon>Bacteria</taxon>
        <taxon>Bacillati</taxon>
        <taxon>Bacillota</taxon>
        <taxon>Bacilli</taxon>
        <taxon>Lactobacillales</taxon>
        <taxon>Enterococcaceae</taxon>
        <taxon>Enterococcus</taxon>
    </lineage>
</organism>
<dbReference type="Proteomes" id="UP000095094">
    <property type="component" value="Unassembled WGS sequence"/>
</dbReference>
<keyword evidence="5" id="KW-1185">Reference proteome</keyword>
<dbReference type="Pfam" id="PF11797">
    <property type="entry name" value="WxLIP_HBD"/>
    <property type="match status" value="1"/>
</dbReference>
<evidence type="ECO:0000259" key="3">
    <source>
        <dbReference type="Pfam" id="PF11797"/>
    </source>
</evidence>
<feature type="domain" description="WxL Interacting Protein peptidoglycan binding" evidence="2">
    <location>
        <begin position="34"/>
        <end position="152"/>
    </location>
</feature>
<keyword evidence="1" id="KW-0472">Membrane</keyword>
<comment type="caution">
    <text evidence="4">The sequence shown here is derived from an EMBL/GenBank/DDBJ whole genome shotgun (WGS) entry which is preliminary data.</text>
</comment>
<name>A0A1E5GIM8_9ENTE</name>
<evidence type="ECO:0000256" key="1">
    <source>
        <dbReference type="SAM" id="Phobius"/>
    </source>
</evidence>
<dbReference type="PATRIC" id="fig|332950.4.peg.2942"/>
<feature type="transmembrane region" description="Helical" evidence="1">
    <location>
        <begin position="310"/>
        <end position="334"/>
    </location>
</feature>
<dbReference type="RefSeq" id="WP_069664146.1">
    <property type="nucleotide sequence ID" value="NZ_JBHUJJ010000001.1"/>
</dbReference>
<protein>
    <submittedName>
        <fullName evidence="4">Uncharacterized protein</fullName>
    </submittedName>
</protein>
<keyword evidence="1" id="KW-1133">Transmembrane helix</keyword>
<evidence type="ECO:0000313" key="4">
    <source>
        <dbReference type="EMBL" id="OEG12445.1"/>
    </source>
</evidence>
<reference evidence="5" key="1">
    <citation type="submission" date="2016-09" db="EMBL/GenBank/DDBJ databases">
        <authorList>
            <person name="Gulvik C.A."/>
        </authorList>
    </citation>
    <scope>NUCLEOTIDE SEQUENCE [LARGE SCALE GENOMIC DNA]</scope>
    <source>
        <strain evidence="5">LMG 8895</strain>
    </source>
</reference>
<accession>A0A1E5GIM8</accession>
<evidence type="ECO:0000313" key="5">
    <source>
        <dbReference type="Proteomes" id="UP000095094"/>
    </source>
</evidence>
<dbReference type="Pfam" id="PF06030">
    <property type="entry name" value="WxLIP_PGBD"/>
    <property type="match status" value="1"/>
</dbReference>
<dbReference type="InterPro" id="IPR021759">
    <property type="entry name" value="WxLIP_HBD"/>
</dbReference>
<feature type="transmembrane region" description="Helical" evidence="1">
    <location>
        <begin position="7"/>
        <end position="27"/>
    </location>
</feature>
<keyword evidence="1" id="KW-0812">Transmembrane</keyword>
<evidence type="ECO:0000259" key="2">
    <source>
        <dbReference type="Pfam" id="PF06030"/>
    </source>
</evidence>
<gene>
    <name evidence="4" type="ORF">BCR25_07870</name>
</gene>
<sequence>MKKFYFMFLVAIMYIGMNGFTLIGQAVEEESSSFSYKVILPENQHSKEVSYFDLRVTPSQEQTVIIKMTNSSEKEITVEVSLNSAKTNTNGVVEYGPSELKKDSSLKYDFADIATGEKTVKIPAKQTIDYKLNIKMPNASFDGVISGGIYMIEKGQIDGQKAMIKNEYGYLVGMLLTETDTVIKPELSLNKVYAQQQNYRNAVFVNFSNTNPAYVDKMTLEGQITKKGSKEVLYDTKQNNMRMAPNSQINFPILMNGEKMIPGDYNAHILITTENGGKWEWNQSFTITDEEADKFNKEDVSLLQENSINWWIILIIVLGIMMLGAIIFIIIHIIGKKNKKRKKELRKSKKKHR</sequence>
<dbReference type="AlphaFoldDB" id="A0A1E5GIM8"/>
<proteinExistence type="predicted"/>
<feature type="domain" description="WxL Interacting Protein host binding" evidence="3">
    <location>
        <begin position="160"/>
        <end position="297"/>
    </location>
</feature>